<protein>
    <submittedName>
        <fullName evidence="2">Uncharacterized protein</fullName>
    </submittedName>
</protein>
<organism evidence="2 3">
    <name type="scientific">Hymenobacter wooponensis</name>
    <dbReference type="NCBI Taxonomy" id="1525360"/>
    <lineage>
        <taxon>Bacteria</taxon>
        <taxon>Pseudomonadati</taxon>
        <taxon>Bacteroidota</taxon>
        <taxon>Cytophagia</taxon>
        <taxon>Cytophagales</taxon>
        <taxon>Hymenobacteraceae</taxon>
        <taxon>Hymenobacter</taxon>
    </lineage>
</organism>
<proteinExistence type="predicted"/>
<keyword evidence="1" id="KW-0472">Membrane</keyword>
<dbReference type="EMBL" id="SRKZ01000009">
    <property type="protein sequence ID" value="TGD77312.1"/>
    <property type="molecule type" value="Genomic_DNA"/>
</dbReference>
<feature type="transmembrane region" description="Helical" evidence="1">
    <location>
        <begin position="46"/>
        <end position="79"/>
    </location>
</feature>
<dbReference type="RefSeq" id="WP_135532914.1">
    <property type="nucleotide sequence ID" value="NZ_SRKZ01000009.1"/>
</dbReference>
<comment type="caution">
    <text evidence="2">The sequence shown here is derived from an EMBL/GenBank/DDBJ whole genome shotgun (WGS) entry which is preliminary data.</text>
</comment>
<evidence type="ECO:0000313" key="2">
    <source>
        <dbReference type="EMBL" id="TGD77312.1"/>
    </source>
</evidence>
<keyword evidence="1" id="KW-1133">Transmembrane helix</keyword>
<dbReference type="AlphaFoldDB" id="A0A4Z0MC43"/>
<evidence type="ECO:0000256" key="1">
    <source>
        <dbReference type="SAM" id="Phobius"/>
    </source>
</evidence>
<gene>
    <name evidence="2" type="ORF">EU557_23395</name>
</gene>
<sequence>MLFTLALLLLILWFYPLGYLLALAVRGYMRTPKHREGFVVKSFVVAVAAVFVFSSIFGAVAGVIIMFGQFFLGLLLLLLRHLGDD</sequence>
<accession>A0A4Z0MC43</accession>
<name>A0A4Z0MC43_9BACT</name>
<dbReference type="Proteomes" id="UP000298284">
    <property type="component" value="Unassembled WGS sequence"/>
</dbReference>
<keyword evidence="3" id="KW-1185">Reference proteome</keyword>
<reference evidence="2 3" key="1">
    <citation type="submission" date="2019-04" db="EMBL/GenBank/DDBJ databases">
        <authorList>
            <person name="Feng G."/>
            <person name="Zhang J."/>
            <person name="Zhu H."/>
        </authorList>
    </citation>
    <scope>NUCLEOTIDE SEQUENCE [LARGE SCALE GENOMIC DNA]</scope>
    <source>
        <strain evidence="2 3">JCM 19491</strain>
    </source>
</reference>
<evidence type="ECO:0000313" key="3">
    <source>
        <dbReference type="Proteomes" id="UP000298284"/>
    </source>
</evidence>
<keyword evidence="1" id="KW-0812">Transmembrane</keyword>